<dbReference type="RefSeq" id="XP_024886835.1">
    <property type="nucleotide sequence ID" value="XM_025031067.1"/>
</dbReference>
<keyword evidence="4" id="KW-0732">Signal</keyword>
<reference evidence="6" key="1">
    <citation type="submission" date="2025-08" db="UniProtKB">
        <authorList>
            <consortium name="RefSeq"/>
        </authorList>
    </citation>
    <scope>IDENTIFICATION</scope>
    <source>
        <tissue evidence="6">Whole body</tissue>
    </source>
</reference>
<protein>
    <submittedName>
        <fullName evidence="6">Uncharacterized protein LOC112464212</fullName>
    </submittedName>
</protein>
<proteinExistence type="predicted"/>
<organism evidence="5 6">
    <name type="scientific">Temnothorax curvispinosus</name>
    <dbReference type="NCBI Taxonomy" id="300111"/>
    <lineage>
        <taxon>Eukaryota</taxon>
        <taxon>Metazoa</taxon>
        <taxon>Ecdysozoa</taxon>
        <taxon>Arthropoda</taxon>
        <taxon>Hexapoda</taxon>
        <taxon>Insecta</taxon>
        <taxon>Pterygota</taxon>
        <taxon>Neoptera</taxon>
        <taxon>Endopterygota</taxon>
        <taxon>Hymenoptera</taxon>
        <taxon>Apocrita</taxon>
        <taxon>Aculeata</taxon>
        <taxon>Formicoidea</taxon>
        <taxon>Formicidae</taxon>
        <taxon>Myrmicinae</taxon>
        <taxon>Temnothorax</taxon>
    </lineage>
</organism>
<feature type="chain" id="PRO_5026941907" evidence="4">
    <location>
        <begin position="27"/>
        <end position="178"/>
    </location>
</feature>
<dbReference type="GeneID" id="112464212"/>
<dbReference type="OrthoDB" id="6629557at2759"/>
<evidence type="ECO:0000256" key="3">
    <source>
        <dbReference type="SAM" id="MobiDB-lite"/>
    </source>
</evidence>
<feature type="region of interest" description="Disordered" evidence="3">
    <location>
        <begin position="130"/>
        <end position="178"/>
    </location>
</feature>
<feature type="compositionally biased region" description="Low complexity" evidence="3">
    <location>
        <begin position="133"/>
        <end position="148"/>
    </location>
</feature>
<accession>A0A6J1R221</accession>
<name>A0A6J1R221_9HYME</name>
<sequence>MTATMGHRGIIHSLIWCLLSFPASFAERLSPDQKAPLFARGSGGLILKPPFEGEQRAAAGPPTSANVVSEDGVQREEIATLKLVDGELVRVVEGSYSYKSPEGIPVSVHYVADENGYRAGFRIGAAATGETKGSLIRPPGPSIGPSGRQIESHVGPPGPGSTYLPSKPDVDRSYLPPQ</sequence>
<dbReference type="InterPro" id="IPR000618">
    <property type="entry name" value="Insect_cuticle"/>
</dbReference>
<feature type="signal peptide" evidence="4">
    <location>
        <begin position="1"/>
        <end position="26"/>
    </location>
</feature>
<dbReference type="PROSITE" id="PS51155">
    <property type="entry name" value="CHIT_BIND_RR_2"/>
    <property type="match status" value="1"/>
</dbReference>
<evidence type="ECO:0000256" key="2">
    <source>
        <dbReference type="PROSITE-ProRule" id="PRU00497"/>
    </source>
</evidence>
<dbReference type="GO" id="GO:0042302">
    <property type="term" value="F:structural constituent of cuticle"/>
    <property type="evidence" value="ECO:0007669"/>
    <property type="project" value="UniProtKB-UniRule"/>
</dbReference>
<evidence type="ECO:0000313" key="5">
    <source>
        <dbReference type="Proteomes" id="UP000504618"/>
    </source>
</evidence>
<gene>
    <name evidence="6" type="primary">LOC112464212</name>
</gene>
<evidence type="ECO:0000256" key="4">
    <source>
        <dbReference type="SAM" id="SignalP"/>
    </source>
</evidence>
<dbReference type="AlphaFoldDB" id="A0A6J1R221"/>
<evidence type="ECO:0000313" key="6">
    <source>
        <dbReference type="RefSeq" id="XP_024886835.1"/>
    </source>
</evidence>
<dbReference type="Proteomes" id="UP000504618">
    <property type="component" value="Unplaced"/>
</dbReference>
<dbReference type="InterPro" id="IPR031311">
    <property type="entry name" value="CHIT_BIND_RR_consensus"/>
</dbReference>
<dbReference type="PROSITE" id="PS00233">
    <property type="entry name" value="CHIT_BIND_RR_1"/>
    <property type="match status" value="1"/>
</dbReference>
<evidence type="ECO:0000256" key="1">
    <source>
        <dbReference type="ARBA" id="ARBA00022460"/>
    </source>
</evidence>
<dbReference type="Pfam" id="PF00379">
    <property type="entry name" value="Chitin_bind_4"/>
    <property type="match status" value="1"/>
</dbReference>
<keyword evidence="5" id="KW-1185">Reference proteome</keyword>
<keyword evidence="1 2" id="KW-0193">Cuticle</keyword>